<sequence>MHETLELLSIIATALFGTWSETKKVAEDVVVPKAWFEHYLEIVETTWTDYYIGFIATLFSIIVISTWYGTRRRNKTLDDKFNRIDARLDQLMGNINNRPQDFICSNVNTNRLDIKKAIETTKTSSMEARRQTSPEISDSTLTTQTSNIGPPKSCSTPTTKQTREWYNDHNWIEGQPKKVLIEEVNPTAPRADNTFVDPSRQVRFKMPNTLNQHNSGQKIETINPYQILFVSPPDKFDPKRTDVRQWIKDFDMFIETNNINSHKLNIVIAHLDNETRRIFENSQFSLNEETAYAELKTLLSQLYGRKTTPNLELKRQFTERVQIMSKQSHYELLPYQRDNLVKEQFIRGLRDKFLRTRLQIIREDMSLKDIIEEAARYERAVEDVQEFPERTKKVDFEEKIEKHFYKPQQTHNLQTTQQQNTPGSDQIICYNCKQEGHYSRSCQQKSKYTVNNIETTPIHGFCKINNTGLRLKPQKSSIELHNADGNKIGMIGRADVDVKINNESYKIGMILVENLVNEMILGVDDLNKFGNPRRLVNALKQWTSSTLCRLEPGKFRNPAKKLTQMKNKIETTQKETNDILKANDASKITGKVCKTTSLEVINKIQEKTSIKQEFSEEQLENARKKIDERVTEISATNLTDLTPTNKTQQTIEVIDKTPFHIKTRPVPYAKKEEFKALIEE</sequence>
<protein>
    <submittedName>
        <fullName evidence="5">Transposon Ty3-G Gag-Pol poly</fullName>
    </submittedName>
</protein>
<reference evidence="5 6" key="1">
    <citation type="journal article" date="2018" name="Sci. Rep.">
        <title>Genomic signatures of local adaptation to the degree of environmental predictability in rotifers.</title>
        <authorList>
            <person name="Franch-Gras L."/>
            <person name="Hahn C."/>
            <person name="Garcia-Roger E.M."/>
            <person name="Carmona M.J."/>
            <person name="Serra M."/>
            <person name="Gomez A."/>
        </authorList>
    </citation>
    <scope>NUCLEOTIDE SEQUENCE [LARGE SCALE GENOMIC DNA]</scope>
    <source>
        <strain evidence="5">HYR1</strain>
    </source>
</reference>
<evidence type="ECO:0000256" key="2">
    <source>
        <dbReference type="SAM" id="MobiDB-lite"/>
    </source>
</evidence>
<dbReference type="InterPro" id="IPR036875">
    <property type="entry name" value="Znf_CCHC_sf"/>
</dbReference>
<feature type="non-terminal residue" evidence="5">
    <location>
        <position position="680"/>
    </location>
</feature>
<keyword evidence="1" id="KW-0479">Metal-binding</keyword>
<dbReference type="STRING" id="10195.A0A3M7RFX9"/>
<feature type="domain" description="CCHC-type" evidence="4">
    <location>
        <begin position="429"/>
        <end position="444"/>
    </location>
</feature>
<accession>A0A3M7RFX9</accession>
<dbReference type="EMBL" id="REGN01003457">
    <property type="protein sequence ID" value="RNA22417.1"/>
    <property type="molecule type" value="Genomic_DNA"/>
</dbReference>
<keyword evidence="6" id="KW-1185">Reference proteome</keyword>
<dbReference type="Proteomes" id="UP000276133">
    <property type="component" value="Unassembled WGS sequence"/>
</dbReference>
<comment type="caution">
    <text evidence="5">The sequence shown here is derived from an EMBL/GenBank/DDBJ whole genome shotgun (WGS) entry which is preliminary data.</text>
</comment>
<keyword evidence="3" id="KW-0812">Transmembrane</keyword>
<dbReference type="GO" id="GO:0008270">
    <property type="term" value="F:zinc ion binding"/>
    <property type="evidence" value="ECO:0007669"/>
    <property type="project" value="UniProtKB-KW"/>
</dbReference>
<evidence type="ECO:0000313" key="5">
    <source>
        <dbReference type="EMBL" id="RNA22417.1"/>
    </source>
</evidence>
<dbReference type="AlphaFoldDB" id="A0A3M7RFX9"/>
<feature type="region of interest" description="Disordered" evidence="2">
    <location>
        <begin position="122"/>
        <end position="160"/>
    </location>
</feature>
<dbReference type="SUPFAM" id="SSF57756">
    <property type="entry name" value="Retrovirus zinc finger-like domains"/>
    <property type="match status" value="1"/>
</dbReference>
<keyword evidence="3" id="KW-0472">Membrane</keyword>
<gene>
    <name evidence="5" type="ORF">BpHYR1_048128</name>
</gene>
<proteinExistence type="predicted"/>
<dbReference type="Pfam" id="PF00098">
    <property type="entry name" value="zf-CCHC"/>
    <property type="match status" value="1"/>
</dbReference>
<dbReference type="PROSITE" id="PS50158">
    <property type="entry name" value="ZF_CCHC"/>
    <property type="match status" value="1"/>
</dbReference>
<evidence type="ECO:0000256" key="3">
    <source>
        <dbReference type="SAM" id="Phobius"/>
    </source>
</evidence>
<keyword evidence="1" id="KW-0862">Zinc</keyword>
<evidence type="ECO:0000259" key="4">
    <source>
        <dbReference type="PROSITE" id="PS50158"/>
    </source>
</evidence>
<evidence type="ECO:0000313" key="6">
    <source>
        <dbReference type="Proteomes" id="UP000276133"/>
    </source>
</evidence>
<feature type="transmembrane region" description="Helical" evidence="3">
    <location>
        <begin position="50"/>
        <end position="70"/>
    </location>
</feature>
<evidence type="ECO:0000256" key="1">
    <source>
        <dbReference type="PROSITE-ProRule" id="PRU00047"/>
    </source>
</evidence>
<dbReference type="GO" id="GO:0003676">
    <property type="term" value="F:nucleic acid binding"/>
    <property type="evidence" value="ECO:0007669"/>
    <property type="project" value="InterPro"/>
</dbReference>
<keyword evidence="1" id="KW-0863">Zinc-finger</keyword>
<dbReference type="SMART" id="SM00343">
    <property type="entry name" value="ZnF_C2HC"/>
    <property type="match status" value="1"/>
</dbReference>
<dbReference type="InterPro" id="IPR001878">
    <property type="entry name" value="Znf_CCHC"/>
</dbReference>
<name>A0A3M7RFX9_BRAPC</name>
<organism evidence="5 6">
    <name type="scientific">Brachionus plicatilis</name>
    <name type="common">Marine rotifer</name>
    <name type="synonym">Brachionus muelleri</name>
    <dbReference type="NCBI Taxonomy" id="10195"/>
    <lineage>
        <taxon>Eukaryota</taxon>
        <taxon>Metazoa</taxon>
        <taxon>Spiralia</taxon>
        <taxon>Gnathifera</taxon>
        <taxon>Rotifera</taxon>
        <taxon>Eurotatoria</taxon>
        <taxon>Monogononta</taxon>
        <taxon>Pseudotrocha</taxon>
        <taxon>Ploima</taxon>
        <taxon>Brachionidae</taxon>
        <taxon>Brachionus</taxon>
    </lineage>
</organism>
<keyword evidence="3" id="KW-1133">Transmembrane helix</keyword>
<dbReference type="Gene3D" id="4.10.60.10">
    <property type="entry name" value="Zinc finger, CCHC-type"/>
    <property type="match status" value="1"/>
</dbReference>
<feature type="compositionally biased region" description="Polar residues" evidence="2">
    <location>
        <begin position="133"/>
        <end position="160"/>
    </location>
</feature>